<keyword evidence="4" id="KW-0067">ATP-binding</keyword>
<reference evidence="9" key="1">
    <citation type="submission" date="2022-01" db="EMBL/GenBank/DDBJ databases">
        <authorList>
            <person name="King R."/>
        </authorList>
    </citation>
    <scope>NUCLEOTIDE SEQUENCE</scope>
</reference>
<dbReference type="GO" id="GO:0005524">
    <property type="term" value="F:ATP binding"/>
    <property type="evidence" value="ECO:0007669"/>
    <property type="project" value="UniProtKB-KW"/>
</dbReference>
<evidence type="ECO:0000256" key="7">
    <source>
        <dbReference type="SAM" id="Phobius"/>
    </source>
</evidence>
<feature type="domain" description="ABC transporter" evidence="8">
    <location>
        <begin position="8"/>
        <end position="230"/>
    </location>
</feature>
<dbReference type="SMART" id="SM00382">
    <property type="entry name" value="AAA"/>
    <property type="match status" value="1"/>
</dbReference>
<keyword evidence="2 7" id="KW-0812">Transmembrane</keyword>
<dbReference type="GO" id="GO:0016020">
    <property type="term" value="C:membrane"/>
    <property type="evidence" value="ECO:0007669"/>
    <property type="project" value="UniProtKB-SubCell"/>
</dbReference>
<dbReference type="PROSITE" id="PS00211">
    <property type="entry name" value="ABC_TRANSPORTER_1"/>
    <property type="match status" value="1"/>
</dbReference>
<dbReference type="InterPro" id="IPR027417">
    <property type="entry name" value="P-loop_NTPase"/>
</dbReference>
<evidence type="ECO:0000256" key="6">
    <source>
        <dbReference type="ARBA" id="ARBA00023136"/>
    </source>
</evidence>
<feature type="transmembrane region" description="Helical" evidence="7">
    <location>
        <begin position="470"/>
        <end position="492"/>
    </location>
</feature>
<dbReference type="InterPro" id="IPR003439">
    <property type="entry name" value="ABC_transporter-like_ATP-bd"/>
</dbReference>
<keyword evidence="6 7" id="KW-0472">Membrane</keyword>
<dbReference type="InterPro" id="IPR017871">
    <property type="entry name" value="ABC_transporter-like_CS"/>
</dbReference>
<feature type="transmembrane region" description="Helical" evidence="7">
    <location>
        <begin position="513"/>
        <end position="540"/>
    </location>
</feature>
<evidence type="ECO:0000256" key="2">
    <source>
        <dbReference type="ARBA" id="ARBA00022692"/>
    </source>
</evidence>
<dbReference type="PANTHER" id="PTHR43038:SF3">
    <property type="entry name" value="ABC TRANSPORTER G FAMILY MEMBER 20 ISOFORM X1"/>
    <property type="match status" value="1"/>
</dbReference>
<dbReference type="Gene3D" id="3.40.50.300">
    <property type="entry name" value="P-loop containing nucleotide triphosphate hydrolases"/>
    <property type="match status" value="1"/>
</dbReference>
<comment type="subcellular location">
    <subcellularLocation>
        <location evidence="1">Membrane</location>
        <topology evidence="1">Multi-pass membrane protein</topology>
    </subcellularLocation>
</comment>
<dbReference type="Pfam" id="PF00005">
    <property type="entry name" value="ABC_tran"/>
    <property type="match status" value="1"/>
</dbReference>
<dbReference type="GO" id="GO:0016887">
    <property type="term" value="F:ATP hydrolysis activity"/>
    <property type="evidence" value="ECO:0007669"/>
    <property type="project" value="InterPro"/>
</dbReference>
<evidence type="ECO:0000313" key="9">
    <source>
        <dbReference type="EMBL" id="CAH1391176.1"/>
    </source>
</evidence>
<evidence type="ECO:0000313" key="10">
    <source>
        <dbReference type="Proteomes" id="UP001152798"/>
    </source>
</evidence>
<feature type="transmembrane region" description="Helical" evidence="7">
    <location>
        <begin position="546"/>
        <end position="568"/>
    </location>
</feature>
<dbReference type="OrthoDB" id="6608664at2759"/>
<dbReference type="InterPro" id="IPR003593">
    <property type="entry name" value="AAA+_ATPase"/>
</dbReference>
<dbReference type="CDD" id="cd03230">
    <property type="entry name" value="ABC_DR_subfamily_A"/>
    <property type="match status" value="1"/>
</dbReference>
<dbReference type="Pfam" id="PF12698">
    <property type="entry name" value="ABC2_membrane_3"/>
    <property type="match status" value="1"/>
</dbReference>
<dbReference type="PROSITE" id="PS50893">
    <property type="entry name" value="ABC_TRANSPORTER_2"/>
    <property type="match status" value="1"/>
</dbReference>
<accession>A0A9P0EC78</accession>
<organism evidence="9 10">
    <name type="scientific">Nezara viridula</name>
    <name type="common">Southern green stink bug</name>
    <name type="synonym">Cimex viridulus</name>
    <dbReference type="NCBI Taxonomy" id="85310"/>
    <lineage>
        <taxon>Eukaryota</taxon>
        <taxon>Metazoa</taxon>
        <taxon>Ecdysozoa</taxon>
        <taxon>Arthropoda</taxon>
        <taxon>Hexapoda</taxon>
        <taxon>Insecta</taxon>
        <taxon>Pterygota</taxon>
        <taxon>Neoptera</taxon>
        <taxon>Paraneoptera</taxon>
        <taxon>Hemiptera</taxon>
        <taxon>Heteroptera</taxon>
        <taxon>Panheteroptera</taxon>
        <taxon>Pentatomomorpha</taxon>
        <taxon>Pentatomoidea</taxon>
        <taxon>Pentatomidae</taxon>
        <taxon>Pentatominae</taxon>
        <taxon>Nezara</taxon>
    </lineage>
</organism>
<proteinExistence type="predicted"/>
<evidence type="ECO:0000256" key="4">
    <source>
        <dbReference type="ARBA" id="ARBA00022840"/>
    </source>
</evidence>
<evidence type="ECO:0000256" key="5">
    <source>
        <dbReference type="ARBA" id="ARBA00022989"/>
    </source>
</evidence>
<dbReference type="Proteomes" id="UP001152798">
    <property type="component" value="Chromosome 1"/>
</dbReference>
<keyword evidence="3" id="KW-0547">Nucleotide-binding</keyword>
<keyword evidence="10" id="KW-1185">Reference proteome</keyword>
<dbReference type="EMBL" id="OV725077">
    <property type="protein sequence ID" value="CAH1391176.1"/>
    <property type="molecule type" value="Genomic_DNA"/>
</dbReference>
<evidence type="ECO:0000256" key="1">
    <source>
        <dbReference type="ARBA" id="ARBA00004141"/>
    </source>
</evidence>
<feature type="transmembrane region" description="Helical" evidence="7">
    <location>
        <begin position="580"/>
        <end position="600"/>
    </location>
</feature>
<sequence>MTETEKAVEIRDAYKRYAPNAVILRGLNMTVERGTVYAFLGPSGCGKTTLLKCIVGREHLDAGEIILGVQTKAGIGYMPQEIALLEELTINETIAYYGRMFGILGEDLKNRKYNLLTLLELPSGSRIIKDLSGGQSRRVSLLIALLHDPMLLILDEPTVGVDPLLSHSIWQHLVELSSVKKKTIMITTHYIEEARQANKVGMMREGVLLAEGEAPVIMEQYECDTLEDVFLQLSYNQEGNEEIEDKKVIENYPKPKVKPKLPIPEGKWFTSDHFISNIMKNLYFLKRSKISWFMLFFNPVIQCILFEMAVSEPKGLKLGLINEELFNGDCDSFSNETCFPSSCKFTTAIQEENIGLVTFENIKNAESAAKKNKVWGYVHIHPNFTDSFYARIMSSKGVDDDILEQSEIDVSLDMSNQYIRNMLKKALMTSFLTYLDMVKTDCHWEVDHIKYPMRLNKPVHGMENPTFADFSVIGVLLMIEFFLPVTYTLATLKDKLEGVQERNLVSGMTYLEILTGNAMVTLVLFVFQSASMLCVLYGFYGHIIDGSFALAILLIFWVGVSGMCFGYVIAVTCSRDTTALYMALGTYVAINNLGGLFWPIEGMHTILRSIQFVLPLTCAANAYRGITTQSWPITHPIVYTGFLSVTFHIVLLCFIIFVVIKLQKRL</sequence>
<dbReference type="SUPFAM" id="SSF52540">
    <property type="entry name" value="P-loop containing nucleoside triphosphate hydrolases"/>
    <property type="match status" value="1"/>
</dbReference>
<protein>
    <recommendedName>
        <fullName evidence="8">ABC transporter domain-containing protein</fullName>
    </recommendedName>
</protein>
<feature type="transmembrane region" description="Helical" evidence="7">
    <location>
        <begin position="637"/>
        <end position="660"/>
    </location>
</feature>
<dbReference type="AlphaFoldDB" id="A0A9P0EC78"/>
<evidence type="ECO:0000256" key="3">
    <source>
        <dbReference type="ARBA" id="ARBA00022741"/>
    </source>
</evidence>
<name>A0A9P0EC78_NEZVI</name>
<dbReference type="GO" id="GO:0140359">
    <property type="term" value="F:ABC-type transporter activity"/>
    <property type="evidence" value="ECO:0007669"/>
    <property type="project" value="InterPro"/>
</dbReference>
<keyword evidence="5 7" id="KW-1133">Transmembrane helix</keyword>
<dbReference type="InterPro" id="IPR013525">
    <property type="entry name" value="ABC2_TM"/>
</dbReference>
<dbReference type="PANTHER" id="PTHR43038">
    <property type="entry name" value="ATP-BINDING CASSETTE, SUB-FAMILY H, MEMBER 1"/>
    <property type="match status" value="1"/>
</dbReference>
<gene>
    <name evidence="9" type="ORF">NEZAVI_LOCUS2245</name>
</gene>
<evidence type="ECO:0000259" key="8">
    <source>
        <dbReference type="PROSITE" id="PS50893"/>
    </source>
</evidence>